<dbReference type="PANTHER" id="PTHR18916">
    <property type="entry name" value="DYNACTIN 1-RELATED MICROTUBULE-BINDING"/>
    <property type="match status" value="1"/>
</dbReference>
<dbReference type="InterPro" id="IPR036859">
    <property type="entry name" value="CAP-Gly_dom_sf"/>
</dbReference>
<dbReference type="Pfam" id="PF01302">
    <property type="entry name" value="CAP_GLY"/>
    <property type="match status" value="2"/>
</dbReference>
<dbReference type="GO" id="GO:0007023">
    <property type="term" value="P:post-chaperonin tubulin folding pathway"/>
    <property type="evidence" value="ECO:0007669"/>
    <property type="project" value="InterPro"/>
</dbReference>
<protein>
    <recommendedName>
        <fullName evidence="5">CAP-Gly domain-containing protein</fullName>
    </recommendedName>
</protein>
<dbReference type="InterPro" id="IPR000626">
    <property type="entry name" value="Ubiquitin-like_dom"/>
</dbReference>
<dbReference type="GO" id="GO:0031122">
    <property type="term" value="P:cytoplasmic microtubule organization"/>
    <property type="evidence" value="ECO:0007669"/>
    <property type="project" value="TreeGrafter"/>
</dbReference>
<dbReference type="GO" id="GO:0005634">
    <property type="term" value="C:nucleus"/>
    <property type="evidence" value="ECO:0007669"/>
    <property type="project" value="TreeGrafter"/>
</dbReference>
<dbReference type="GO" id="GO:0043014">
    <property type="term" value="F:alpha-tubulin binding"/>
    <property type="evidence" value="ECO:0007669"/>
    <property type="project" value="InterPro"/>
</dbReference>
<proteinExistence type="inferred from homology"/>
<dbReference type="SMART" id="SM01052">
    <property type="entry name" value="CAP_GLY"/>
    <property type="match status" value="1"/>
</dbReference>
<dbReference type="GO" id="GO:0007021">
    <property type="term" value="P:tubulin complex assembly"/>
    <property type="evidence" value="ECO:0007669"/>
    <property type="project" value="InterPro"/>
</dbReference>
<dbReference type="Gene3D" id="3.10.20.90">
    <property type="entry name" value="Phosphatidylinositol 3-kinase Catalytic Subunit, Chain A, domain 1"/>
    <property type="match status" value="1"/>
</dbReference>
<dbReference type="CDD" id="cd01789">
    <property type="entry name" value="Ubl_TBCB"/>
    <property type="match status" value="1"/>
</dbReference>
<accession>A0A9P4HSL1</accession>
<dbReference type="OrthoDB" id="5295208at2759"/>
<keyword evidence="3" id="KW-0143">Chaperone</keyword>
<evidence type="ECO:0000313" key="7">
    <source>
        <dbReference type="Proteomes" id="UP000799776"/>
    </source>
</evidence>
<gene>
    <name evidence="6" type="ORF">K490DRAFT_74937</name>
</gene>
<comment type="subcellular location">
    <subcellularLocation>
        <location evidence="1">Cytoplasm</location>
    </subcellularLocation>
</comment>
<organism evidence="6 7">
    <name type="scientific">Saccharata proteae CBS 121410</name>
    <dbReference type="NCBI Taxonomy" id="1314787"/>
    <lineage>
        <taxon>Eukaryota</taxon>
        <taxon>Fungi</taxon>
        <taxon>Dikarya</taxon>
        <taxon>Ascomycota</taxon>
        <taxon>Pezizomycotina</taxon>
        <taxon>Dothideomycetes</taxon>
        <taxon>Dothideomycetes incertae sedis</taxon>
        <taxon>Botryosphaeriales</taxon>
        <taxon>Saccharataceae</taxon>
        <taxon>Saccharata</taxon>
    </lineage>
</organism>
<name>A0A9P4HSL1_9PEZI</name>
<dbReference type="InterPro" id="IPR045172">
    <property type="entry name" value="TBCB_Ubl"/>
</dbReference>
<dbReference type="Gene3D" id="2.30.30.190">
    <property type="entry name" value="CAP Gly-rich-like domain"/>
    <property type="match status" value="2"/>
</dbReference>
<evidence type="ECO:0000256" key="4">
    <source>
        <dbReference type="ARBA" id="ARBA00025779"/>
    </source>
</evidence>
<sequence length="257" mass="27973">MALQTAMDVPLLVSSANSASERRVSPSWSIAYLKTRLEPITGVPASSQRLSLKIGSQDALAIAAADEETTQLSVFPLQPYAEIYVHDTRPAAARTDYTDVSAVQKYTMPEAEYETRTDSVLAWKKAQKLGRFDPDAPSIEQQKILALEREVEERGIHLHSRCQLLPATDARRGTISFIGPVPQIPGLAGPWIGITLDEPTGKNDGSVAGPTGKNDGSVAGVRYFECKPRCGVFVRPERVECGDFGVLDDDLGEMEEL</sequence>
<evidence type="ECO:0000256" key="2">
    <source>
        <dbReference type="ARBA" id="ARBA00022490"/>
    </source>
</evidence>
<keyword evidence="2" id="KW-0963">Cytoplasm</keyword>
<dbReference type="PROSITE" id="PS50245">
    <property type="entry name" value="CAP_GLY_2"/>
    <property type="match status" value="1"/>
</dbReference>
<dbReference type="InterPro" id="IPR000938">
    <property type="entry name" value="CAP-Gly_domain"/>
</dbReference>
<dbReference type="AlphaFoldDB" id="A0A9P4HSL1"/>
<evidence type="ECO:0000259" key="5">
    <source>
        <dbReference type="PROSITE" id="PS50245"/>
    </source>
</evidence>
<dbReference type="EMBL" id="ML978728">
    <property type="protein sequence ID" value="KAF2085797.1"/>
    <property type="molecule type" value="Genomic_DNA"/>
</dbReference>
<dbReference type="Pfam" id="PF14560">
    <property type="entry name" value="Ubiquitin_2"/>
    <property type="match status" value="1"/>
</dbReference>
<dbReference type="GO" id="GO:0051010">
    <property type="term" value="F:microtubule plus-end binding"/>
    <property type="evidence" value="ECO:0007669"/>
    <property type="project" value="TreeGrafter"/>
</dbReference>
<dbReference type="Proteomes" id="UP000799776">
    <property type="component" value="Unassembled WGS sequence"/>
</dbReference>
<reference evidence="6" key="1">
    <citation type="journal article" date="2020" name="Stud. Mycol.">
        <title>101 Dothideomycetes genomes: a test case for predicting lifestyles and emergence of pathogens.</title>
        <authorList>
            <person name="Haridas S."/>
            <person name="Albert R."/>
            <person name="Binder M."/>
            <person name="Bloem J."/>
            <person name="Labutti K."/>
            <person name="Salamov A."/>
            <person name="Andreopoulos B."/>
            <person name="Baker S."/>
            <person name="Barry K."/>
            <person name="Bills G."/>
            <person name="Bluhm B."/>
            <person name="Cannon C."/>
            <person name="Castanera R."/>
            <person name="Culley D."/>
            <person name="Daum C."/>
            <person name="Ezra D."/>
            <person name="Gonzalez J."/>
            <person name="Henrissat B."/>
            <person name="Kuo A."/>
            <person name="Liang C."/>
            <person name="Lipzen A."/>
            <person name="Lutzoni F."/>
            <person name="Magnuson J."/>
            <person name="Mondo S."/>
            <person name="Nolan M."/>
            <person name="Ohm R."/>
            <person name="Pangilinan J."/>
            <person name="Park H.-J."/>
            <person name="Ramirez L."/>
            <person name="Alfaro M."/>
            <person name="Sun H."/>
            <person name="Tritt A."/>
            <person name="Yoshinaga Y."/>
            <person name="Zwiers L.-H."/>
            <person name="Turgeon B."/>
            <person name="Goodwin S."/>
            <person name="Spatafora J."/>
            <person name="Crous P."/>
            <person name="Grigoriev I."/>
        </authorList>
    </citation>
    <scope>NUCLEOTIDE SEQUENCE</scope>
    <source>
        <strain evidence="6">CBS 121410</strain>
    </source>
</reference>
<dbReference type="GO" id="GO:0035371">
    <property type="term" value="C:microtubule plus-end"/>
    <property type="evidence" value="ECO:0007669"/>
    <property type="project" value="TreeGrafter"/>
</dbReference>
<comment type="similarity">
    <text evidence="4">Belongs to the TBCB family.</text>
</comment>
<dbReference type="InterPro" id="IPR029071">
    <property type="entry name" value="Ubiquitin-like_domsf"/>
</dbReference>
<dbReference type="SUPFAM" id="SSF74924">
    <property type="entry name" value="Cap-Gly domain"/>
    <property type="match status" value="2"/>
</dbReference>
<dbReference type="SUPFAM" id="SSF54236">
    <property type="entry name" value="Ubiquitin-like"/>
    <property type="match status" value="1"/>
</dbReference>
<evidence type="ECO:0000256" key="1">
    <source>
        <dbReference type="ARBA" id="ARBA00004496"/>
    </source>
</evidence>
<dbReference type="PANTHER" id="PTHR18916:SF85">
    <property type="entry name" value="TUBULIN-FOLDING COFACTOR B"/>
    <property type="match status" value="1"/>
</dbReference>
<feature type="domain" description="CAP-Gly" evidence="5">
    <location>
        <begin position="182"/>
        <end position="235"/>
    </location>
</feature>
<evidence type="ECO:0000256" key="3">
    <source>
        <dbReference type="ARBA" id="ARBA00023186"/>
    </source>
</evidence>
<comment type="caution">
    <text evidence="6">The sequence shown here is derived from an EMBL/GenBank/DDBJ whole genome shotgun (WGS) entry which is preliminary data.</text>
</comment>
<dbReference type="GO" id="GO:0005938">
    <property type="term" value="C:cell cortex"/>
    <property type="evidence" value="ECO:0007669"/>
    <property type="project" value="TreeGrafter"/>
</dbReference>
<keyword evidence="7" id="KW-1185">Reference proteome</keyword>
<evidence type="ECO:0000313" key="6">
    <source>
        <dbReference type="EMBL" id="KAF2085797.1"/>
    </source>
</evidence>